<feature type="domain" description="DHHA1" evidence="2">
    <location>
        <begin position="249"/>
        <end position="316"/>
    </location>
</feature>
<accession>A0A9D9GV83</accession>
<protein>
    <submittedName>
        <fullName evidence="3">Bifunctional oligoribonuclease/PAP phosphatase NrnA</fullName>
    </submittedName>
</protein>
<dbReference type="Gene3D" id="3.90.1640.10">
    <property type="entry name" value="inorganic pyrophosphatase (n-terminal core)"/>
    <property type="match status" value="1"/>
</dbReference>
<evidence type="ECO:0000313" key="3">
    <source>
        <dbReference type="EMBL" id="MBO8428375.1"/>
    </source>
</evidence>
<dbReference type="AlphaFoldDB" id="A0A9D9GV83"/>
<evidence type="ECO:0000259" key="2">
    <source>
        <dbReference type="Pfam" id="PF02272"/>
    </source>
</evidence>
<dbReference type="EMBL" id="JADINB010000009">
    <property type="protein sequence ID" value="MBO8428375.1"/>
    <property type="molecule type" value="Genomic_DNA"/>
</dbReference>
<sequence length="338" mass="37376">MIEREKIDKFYSCISGAKKVVLFGHVNPDGDSVGSLSGMYDFLANNGIEAERIVPSAYPGFLAFLDPEKRITVYNNDKEKALCAVKEADLMICLDFNSFSRIDEIGEVASRSGAVKILIDHHLFPDKAFDLAISDTEVSSTCELVYIVIEELLKLYPAAPLSLAGETALYTGIMTDTNNFANSVRPDTFRIASLLMEHGVDKTAVQQLVFGGFSEERMRLMGYMLYENMKVVPELKASVMVLDKATKEKFGFKTGDSEGFVNLGLNIAGVDVAALFTEDDGYLRVSLRSKGDFSVNSLAKEFFNGGGHRNASGGRVYMPVSEIAEYYFDAVRKYRHTI</sequence>
<dbReference type="PANTHER" id="PTHR47618:SF1">
    <property type="entry name" value="BIFUNCTIONAL OLIGORIBONUCLEASE AND PAP PHOSPHATASE NRNA"/>
    <property type="match status" value="1"/>
</dbReference>
<dbReference type="InterPro" id="IPR038763">
    <property type="entry name" value="DHH_sf"/>
</dbReference>
<dbReference type="Pfam" id="PF02272">
    <property type="entry name" value="DHHA1"/>
    <property type="match status" value="1"/>
</dbReference>
<dbReference type="GO" id="GO:0003676">
    <property type="term" value="F:nucleic acid binding"/>
    <property type="evidence" value="ECO:0007669"/>
    <property type="project" value="InterPro"/>
</dbReference>
<feature type="domain" description="DDH" evidence="1">
    <location>
        <begin position="19"/>
        <end position="172"/>
    </location>
</feature>
<organism evidence="3 4">
    <name type="scientific">Candidatus Egerieousia excrementavium</name>
    <dbReference type="NCBI Taxonomy" id="2840778"/>
    <lineage>
        <taxon>Bacteria</taxon>
        <taxon>Pseudomonadati</taxon>
        <taxon>Bacteroidota</taxon>
        <taxon>Bacteroidia</taxon>
        <taxon>Bacteroidales</taxon>
        <taxon>Candidatus Egerieousia</taxon>
    </lineage>
</organism>
<proteinExistence type="predicted"/>
<dbReference type="InterPro" id="IPR001667">
    <property type="entry name" value="DDH_dom"/>
</dbReference>
<reference evidence="3" key="1">
    <citation type="submission" date="2020-10" db="EMBL/GenBank/DDBJ databases">
        <authorList>
            <person name="Gilroy R."/>
        </authorList>
    </citation>
    <scope>NUCLEOTIDE SEQUENCE</scope>
    <source>
        <strain evidence="3">15467</strain>
    </source>
</reference>
<dbReference type="PANTHER" id="PTHR47618">
    <property type="entry name" value="BIFUNCTIONAL OLIGORIBONUCLEASE AND PAP PHOSPHATASE NRNA"/>
    <property type="match status" value="1"/>
</dbReference>
<dbReference type="Gene3D" id="3.10.310.30">
    <property type="match status" value="1"/>
</dbReference>
<dbReference type="Proteomes" id="UP000823635">
    <property type="component" value="Unassembled WGS sequence"/>
</dbReference>
<evidence type="ECO:0000313" key="4">
    <source>
        <dbReference type="Proteomes" id="UP000823635"/>
    </source>
</evidence>
<dbReference type="SUPFAM" id="SSF64182">
    <property type="entry name" value="DHH phosphoesterases"/>
    <property type="match status" value="1"/>
</dbReference>
<gene>
    <name evidence="3" type="ORF">IAC68_00375</name>
</gene>
<comment type="caution">
    <text evidence="3">The sequence shown here is derived from an EMBL/GenBank/DDBJ whole genome shotgun (WGS) entry which is preliminary data.</text>
</comment>
<dbReference type="InterPro" id="IPR051319">
    <property type="entry name" value="Oligoribo/pAp-PDE_c-di-AMP_PDE"/>
</dbReference>
<reference evidence="3" key="2">
    <citation type="journal article" date="2021" name="PeerJ">
        <title>Extensive microbial diversity within the chicken gut microbiome revealed by metagenomics and culture.</title>
        <authorList>
            <person name="Gilroy R."/>
            <person name="Ravi A."/>
            <person name="Getino M."/>
            <person name="Pursley I."/>
            <person name="Horton D.L."/>
            <person name="Alikhan N.F."/>
            <person name="Baker D."/>
            <person name="Gharbi K."/>
            <person name="Hall N."/>
            <person name="Watson M."/>
            <person name="Adriaenssens E.M."/>
            <person name="Foster-Nyarko E."/>
            <person name="Jarju S."/>
            <person name="Secka A."/>
            <person name="Antonio M."/>
            <person name="Oren A."/>
            <person name="Chaudhuri R.R."/>
            <person name="La Ragione R."/>
            <person name="Hildebrand F."/>
            <person name="Pallen M.J."/>
        </authorList>
    </citation>
    <scope>NUCLEOTIDE SEQUENCE</scope>
    <source>
        <strain evidence="3">15467</strain>
    </source>
</reference>
<evidence type="ECO:0000259" key="1">
    <source>
        <dbReference type="Pfam" id="PF01368"/>
    </source>
</evidence>
<dbReference type="InterPro" id="IPR003156">
    <property type="entry name" value="DHHA1_dom"/>
</dbReference>
<dbReference type="Pfam" id="PF01368">
    <property type="entry name" value="DHH"/>
    <property type="match status" value="1"/>
</dbReference>
<name>A0A9D9GV83_9BACT</name>